<dbReference type="InterPro" id="IPR011990">
    <property type="entry name" value="TPR-like_helical_dom_sf"/>
</dbReference>
<protein>
    <submittedName>
        <fullName evidence="1">Uncharacterized protein</fullName>
    </submittedName>
</protein>
<dbReference type="Gene3D" id="1.25.40.10">
    <property type="entry name" value="Tetratricopeptide repeat domain"/>
    <property type="match status" value="1"/>
</dbReference>
<organism evidence="1 2">
    <name type="scientific">Anaeramoeba flamelloides</name>
    <dbReference type="NCBI Taxonomy" id="1746091"/>
    <lineage>
        <taxon>Eukaryota</taxon>
        <taxon>Metamonada</taxon>
        <taxon>Anaeramoebidae</taxon>
        <taxon>Anaeramoeba</taxon>
    </lineage>
</organism>
<name>A0AAV7YN03_9EUKA</name>
<proteinExistence type="predicted"/>
<comment type="caution">
    <text evidence="1">The sequence shown here is derived from an EMBL/GenBank/DDBJ whole genome shotgun (WGS) entry which is preliminary data.</text>
</comment>
<dbReference type="Proteomes" id="UP001146793">
    <property type="component" value="Unassembled WGS sequence"/>
</dbReference>
<accession>A0AAV7YN03</accession>
<sequence length="127" mass="14870">MSLLDLKKKLADLNRTIVTNNDTQPLKTTNLKYSNEQTSTKYSHTSKTPEEWMKELQHLSNNDSTEELLKGYKQVVKSMIIETHKGNIYFIQIWFQLIEKLLNLDLQSAQRYYQIVKSNKIGNSFAQ</sequence>
<evidence type="ECO:0000313" key="1">
    <source>
        <dbReference type="EMBL" id="KAJ3429018.1"/>
    </source>
</evidence>
<gene>
    <name evidence="1" type="ORF">M0812_24357</name>
</gene>
<dbReference type="AlphaFoldDB" id="A0AAV7YN03"/>
<evidence type="ECO:0000313" key="2">
    <source>
        <dbReference type="Proteomes" id="UP001146793"/>
    </source>
</evidence>
<dbReference type="EMBL" id="JANTQA010000057">
    <property type="protein sequence ID" value="KAJ3429018.1"/>
    <property type="molecule type" value="Genomic_DNA"/>
</dbReference>
<reference evidence="1" key="1">
    <citation type="submission" date="2022-08" db="EMBL/GenBank/DDBJ databases">
        <title>Novel sulphate-reducing endosymbionts in the free-living metamonad Anaeramoeba.</title>
        <authorList>
            <person name="Jerlstrom-Hultqvist J."/>
            <person name="Cepicka I."/>
            <person name="Gallot-Lavallee L."/>
            <person name="Salas-Leiva D."/>
            <person name="Curtis B.A."/>
            <person name="Zahonova K."/>
            <person name="Pipaliya S."/>
            <person name="Dacks J."/>
            <person name="Roger A.J."/>
        </authorList>
    </citation>
    <scope>NUCLEOTIDE SEQUENCE</scope>
    <source>
        <strain evidence="1">Busselton2</strain>
    </source>
</reference>